<dbReference type="EMBL" id="JAUKTV010000003">
    <property type="protein sequence ID" value="KAK0742107.1"/>
    <property type="molecule type" value="Genomic_DNA"/>
</dbReference>
<accession>A0AA40EMM3</accession>
<gene>
    <name evidence="1" type="ORF">B0T21DRAFT_433802</name>
</gene>
<name>A0AA40EMM3_9PEZI</name>
<comment type="caution">
    <text evidence="1">The sequence shown here is derived from an EMBL/GenBank/DDBJ whole genome shotgun (WGS) entry which is preliminary data.</text>
</comment>
<dbReference type="Proteomes" id="UP001172159">
    <property type="component" value="Unassembled WGS sequence"/>
</dbReference>
<protein>
    <submittedName>
        <fullName evidence="1">Uncharacterized protein</fullName>
    </submittedName>
</protein>
<evidence type="ECO:0000313" key="1">
    <source>
        <dbReference type="EMBL" id="KAK0742107.1"/>
    </source>
</evidence>
<reference evidence="1" key="1">
    <citation type="submission" date="2023-06" db="EMBL/GenBank/DDBJ databases">
        <title>Genome-scale phylogeny and comparative genomics of the fungal order Sordariales.</title>
        <authorList>
            <consortium name="Lawrence Berkeley National Laboratory"/>
            <person name="Hensen N."/>
            <person name="Bonometti L."/>
            <person name="Westerberg I."/>
            <person name="Brannstrom I.O."/>
            <person name="Guillou S."/>
            <person name="Cros-Aarteil S."/>
            <person name="Calhoun S."/>
            <person name="Haridas S."/>
            <person name="Kuo A."/>
            <person name="Mondo S."/>
            <person name="Pangilinan J."/>
            <person name="Riley R."/>
            <person name="Labutti K."/>
            <person name="Andreopoulos B."/>
            <person name="Lipzen A."/>
            <person name="Chen C."/>
            <person name="Yanf M."/>
            <person name="Daum C."/>
            <person name="Ng V."/>
            <person name="Clum A."/>
            <person name="Steindorff A."/>
            <person name="Ohm R."/>
            <person name="Martin F."/>
            <person name="Silar P."/>
            <person name="Natvig D."/>
            <person name="Lalanne C."/>
            <person name="Gautier V."/>
            <person name="Ament-Velasquez S.L."/>
            <person name="Kruys A."/>
            <person name="Hutchinson M.I."/>
            <person name="Powell A.J."/>
            <person name="Barry K."/>
            <person name="Miller A.N."/>
            <person name="Grigoriev I.V."/>
            <person name="Debuchy R."/>
            <person name="Gladieux P."/>
            <person name="Thoren M.H."/>
            <person name="Johannesson H."/>
        </authorList>
    </citation>
    <scope>NUCLEOTIDE SEQUENCE</scope>
    <source>
        <strain evidence="1">CBS 540.89</strain>
    </source>
</reference>
<dbReference type="AlphaFoldDB" id="A0AA40EMM3"/>
<organism evidence="1 2">
    <name type="scientific">Apiosordaria backusii</name>
    <dbReference type="NCBI Taxonomy" id="314023"/>
    <lineage>
        <taxon>Eukaryota</taxon>
        <taxon>Fungi</taxon>
        <taxon>Dikarya</taxon>
        <taxon>Ascomycota</taxon>
        <taxon>Pezizomycotina</taxon>
        <taxon>Sordariomycetes</taxon>
        <taxon>Sordariomycetidae</taxon>
        <taxon>Sordariales</taxon>
        <taxon>Lasiosphaeriaceae</taxon>
        <taxon>Apiosordaria</taxon>
    </lineage>
</organism>
<sequence>MDGERGPDKRLARRQLTLIDDRNQLRYLLRMDRLCATCLQYSDLGLVSSCPLKPLSSTVPVSDSPNTVALQVVSTNNKPLDGCKFTCGDTTKTLFCSGCGREHSTRAFSKSQNGLGDDERVCIGREGLLRLCEHRYIQWSDVEDHFLQQQNPKNRNRLVPTACEMICEHPDHHRYGIHDLAEAYMPRLKVEGSSTGNYKITRSWTTHHVLPINKNGRLDPQILRSRFQEDLQNAASAIISGTSTSAALNRAMSCFSNPSCTCLIDADNTSRTPSKTCHDCQSSTDHSSHNPVKINPRESRSEMIHVRPCSQSESLLKTQQICLTVTYSRVLGGMSHCAKGLKALGQGKGSSAPIIPPHEWYHALDPNSYELGDDCEAVGKVWPVCHEVNCGNYYGTYQVTHCSRKH</sequence>
<keyword evidence="2" id="KW-1185">Reference proteome</keyword>
<evidence type="ECO:0000313" key="2">
    <source>
        <dbReference type="Proteomes" id="UP001172159"/>
    </source>
</evidence>
<proteinExistence type="predicted"/>